<dbReference type="Gene3D" id="3.40.50.300">
    <property type="entry name" value="P-loop containing nucleotide triphosphate hydrolases"/>
    <property type="match status" value="1"/>
</dbReference>
<keyword evidence="3" id="KW-0342">GTP-binding</keyword>
<dbReference type="PANTHER" id="PTHR47981:SF39">
    <property type="entry name" value="RAS-RELATED PROTEIN RAB"/>
    <property type="match status" value="1"/>
</dbReference>
<dbReference type="PROSITE" id="PS51419">
    <property type="entry name" value="RAB"/>
    <property type="match status" value="1"/>
</dbReference>
<comment type="similarity">
    <text evidence="1">Belongs to the small GTPase superfamily. Rab family.</text>
</comment>
<dbReference type="SMART" id="SM00174">
    <property type="entry name" value="RHO"/>
    <property type="match status" value="1"/>
</dbReference>
<keyword evidence="2" id="KW-0547">Nucleotide-binding</keyword>
<dbReference type="SMART" id="SM00173">
    <property type="entry name" value="RAS"/>
    <property type="match status" value="1"/>
</dbReference>
<evidence type="ECO:0000256" key="2">
    <source>
        <dbReference type="ARBA" id="ARBA00022741"/>
    </source>
</evidence>
<dbReference type="Pfam" id="PF00071">
    <property type="entry name" value="Ras"/>
    <property type="match status" value="1"/>
</dbReference>
<dbReference type="InterPro" id="IPR005225">
    <property type="entry name" value="Small_GTP-bd"/>
</dbReference>
<gene>
    <name evidence="5" type="ORF">M0813_29382</name>
</gene>
<dbReference type="SMART" id="SM00175">
    <property type="entry name" value="RAB"/>
    <property type="match status" value="1"/>
</dbReference>
<evidence type="ECO:0000256" key="3">
    <source>
        <dbReference type="ARBA" id="ARBA00023134"/>
    </source>
</evidence>
<accession>A0ABQ8XQV9</accession>
<dbReference type="NCBIfam" id="TIGR00231">
    <property type="entry name" value="small_GTP"/>
    <property type="match status" value="1"/>
</dbReference>
<protein>
    <submittedName>
        <fullName evidence="5">Ras-related protein rab-32</fullName>
    </submittedName>
</protein>
<comment type="caution">
    <text evidence="5">The sequence shown here is derived from an EMBL/GenBank/DDBJ whole genome shotgun (WGS) entry which is preliminary data.</text>
</comment>
<dbReference type="SUPFAM" id="SSF52540">
    <property type="entry name" value="P-loop containing nucleoside triphosphate hydrolases"/>
    <property type="match status" value="1"/>
</dbReference>
<evidence type="ECO:0000256" key="1">
    <source>
        <dbReference type="ARBA" id="ARBA00006270"/>
    </source>
</evidence>
<name>A0ABQ8XQV9_9EUKA</name>
<dbReference type="SMART" id="SM00176">
    <property type="entry name" value="RAN"/>
    <property type="match status" value="1"/>
</dbReference>
<dbReference type="PRINTS" id="PR00449">
    <property type="entry name" value="RASTRNSFRMNG"/>
</dbReference>
<evidence type="ECO:0000313" key="5">
    <source>
        <dbReference type="EMBL" id="KAJ6234392.1"/>
    </source>
</evidence>
<dbReference type="InterPro" id="IPR027417">
    <property type="entry name" value="P-loop_NTPase"/>
</dbReference>
<proteinExistence type="inferred from homology"/>
<evidence type="ECO:0000313" key="6">
    <source>
        <dbReference type="Proteomes" id="UP001150062"/>
    </source>
</evidence>
<keyword evidence="6" id="KW-1185">Reference proteome</keyword>
<dbReference type="PROSITE" id="PS51421">
    <property type="entry name" value="RAS"/>
    <property type="match status" value="1"/>
</dbReference>
<dbReference type="EMBL" id="JAOAOG010000270">
    <property type="protein sequence ID" value="KAJ6234392.1"/>
    <property type="molecule type" value="Genomic_DNA"/>
</dbReference>
<feature type="region of interest" description="Disordered" evidence="4">
    <location>
        <begin position="201"/>
        <end position="223"/>
    </location>
</feature>
<dbReference type="InterPro" id="IPR001806">
    <property type="entry name" value="Small_GTPase"/>
</dbReference>
<dbReference type="PANTHER" id="PTHR47981">
    <property type="entry name" value="RAB FAMILY"/>
    <property type="match status" value="1"/>
</dbReference>
<dbReference type="Proteomes" id="UP001150062">
    <property type="component" value="Unassembled WGS sequence"/>
</dbReference>
<evidence type="ECO:0000256" key="4">
    <source>
        <dbReference type="SAM" id="MobiDB-lite"/>
    </source>
</evidence>
<organism evidence="5 6">
    <name type="scientific">Anaeramoeba flamelloides</name>
    <dbReference type="NCBI Taxonomy" id="1746091"/>
    <lineage>
        <taxon>Eukaryota</taxon>
        <taxon>Metamonada</taxon>
        <taxon>Anaeramoebidae</taxon>
        <taxon>Anaeramoeba</taxon>
    </lineage>
</organism>
<reference evidence="5" key="1">
    <citation type="submission" date="2022-08" db="EMBL/GenBank/DDBJ databases">
        <title>Novel sulfate-reducing endosymbionts in the free-living metamonad Anaeramoeba.</title>
        <authorList>
            <person name="Jerlstrom-Hultqvist J."/>
            <person name="Cepicka I."/>
            <person name="Gallot-Lavallee L."/>
            <person name="Salas-Leiva D."/>
            <person name="Curtis B.A."/>
            <person name="Zahonova K."/>
            <person name="Pipaliya S."/>
            <person name="Dacks J."/>
            <person name="Roger A.J."/>
        </authorList>
    </citation>
    <scope>NUCLEOTIDE SEQUENCE</scope>
    <source>
        <strain evidence="5">Schooner1</strain>
    </source>
</reference>
<sequence>MSSSEEFDSIDLYKIIVVGSYATGKTSLIRRYCLGSFTPNYKITIGVDFSNKQIEKDNYKAEFRIFDIAGHERFSNLTRTFYKGASAGIVVCDYVRPATLQEAAKWKNDIDNKVFLPNKKPIPVLLAINKCDLEESTTISDEVAKEFVQKNGFFDYKFTSAKENIGIDKAFFSLLDKLIEIRENVKEIRKISKGAFKLSGDESDELEKEKSTKKKNHQGGGCC</sequence>